<dbReference type="AlphaFoldDB" id="A0A4W5NWN7"/>
<dbReference type="STRING" id="62062.ENSHHUP00000056706"/>
<feature type="compositionally biased region" description="Low complexity" evidence="1">
    <location>
        <begin position="127"/>
        <end position="149"/>
    </location>
</feature>
<feature type="compositionally biased region" description="Polar residues" evidence="1">
    <location>
        <begin position="29"/>
        <end position="38"/>
    </location>
</feature>
<evidence type="ECO:0000313" key="3">
    <source>
        <dbReference type="Proteomes" id="UP000314982"/>
    </source>
</evidence>
<sequence length="195" mass="21338">MRRYSSEGSLFDMDFLPWREVPVKDHNYPSRNGESGTHTPHLEDDELDGRSTSFPPTPIIVEPGASPERMTGRGELSKDHSVSVENFTELGKLEGKGFLGVVNLSEGCRAYSDGQLAPASTGRSTESVGSDDQPPSSPSHSTSGSSPLSFKSQQRSHTRAKLSAAKLHLKSLFGQSPHSSHFNLFNPEQKEQKDR</sequence>
<organism evidence="2 3">
    <name type="scientific">Hucho hucho</name>
    <name type="common">huchen</name>
    <dbReference type="NCBI Taxonomy" id="62062"/>
    <lineage>
        <taxon>Eukaryota</taxon>
        <taxon>Metazoa</taxon>
        <taxon>Chordata</taxon>
        <taxon>Craniata</taxon>
        <taxon>Vertebrata</taxon>
        <taxon>Euteleostomi</taxon>
        <taxon>Actinopterygii</taxon>
        <taxon>Neopterygii</taxon>
        <taxon>Teleostei</taxon>
        <taxon>Protacanthopterygii</taxon>
        <taxon>Salmoniformes</taxon>
        <taxon>Salmonidae</taxon>
        <taxon>Salmoninae</taxon>
        <taxon>Hucho</taxon>
    </lineage>
</organism>
<reference evidence="3" key="1">
    <citation type="submission" date="2018-06" db="EMBL/GenBank/DDBJ databases">
        <title>Genome assembly of Danube salmon.</title>
        <authorList>
            <person name="Macqueen D.J."/>
            <person name="Gundappa M.K."/>
        </authorList>
    </citation>
    <scope>NUCLEOTIDE SEQUENCE [LARGE SCALE GENOMIC DNA]</scope>
</reference>
<feature type="region of interest" description="Disordered" evidence="1">
    <location>
        <begin position="112"/>
        <end position="195"/>
    </location>
</feature>
<reference evidence="2" key="3">
    <citation type="submission" date="2025-09" db="UniProtKB">
        <authorList>
            <consortium name="Ensembl"/>
        </authorList>
    </citation>
    <scope>IDENTIFICATION</scope>
</reference>
<dbReference type="Ensembl" id="ENSHHUT00000058662.1">
    <property type="protein sequence ID" value="ENSHHUP00000056706.1"/>
    <property type="gene ID" value="ENSHHUG00000033842.1"/>
</dbReference>
<feature type="compositionally biased region" description="Polar residues" evidence="1">
    <location>
        <begin position="173"/>
        <end position="183"/>
    </location>
</feature>
<dbReference type="Proteomes" id="UP000314982">
    <property type="component" value="Unassembled WGS sequence"/>
</dbReference>
<evidence type="ECO:0000313" key="2">
    <source>
        <dbReference type="Ensembl" id="ENSHHUP00000056706.1"/>
    </source>
</evidence>
<feature type="region of interest" description="Disordered" evidence="1">
    <location>
        <begin position="23"/>
        <end position="83"/>
    </location>
</feature>
<evidence type="ECO:0000256" key="1">
    <source>
        <dbReference type="SAM" id="MobiDB-lite"/>
    </source>
</evidence>
<keyword evidence="3" id="KW-1185">Reference proteome</keyword>
<reference evidence="2" key="2">
    <citation type="submission" date="2025-08" db="UniProtKB">
        <authorList>
            <consortium name="Ensembl"/>
        </authorList>
    </citation>
    <scope>IDENTIFICATION</scope>
</reference>
<protein>
    <submittedName>
        <fullName evidence="2">Uncharacterized protein</fullName>
    </submittedName>
</protein>
<accession>A0A4W5NWN7</accession>
<feature type="compositionally biased region" description="Low complexity" evidence="1">
    <location>
        <begin position="161"/>
        <end position="172"/>
    </location>
</feature>
<name>A0A4W5NWN7_9TELE</name>
<feature type="compositionally biased region" description="Basic and acidic residues" evidence="1">
    <location>
        <begin position="70"/>
        <end position="82"/>
    </location>
</feature>
<proteinExistence type="predicted"/>